<dbReference type="InterPro" id="IPR045687">
    <property type="entry name" value="PIGG/GPI7_C"/>
</dbReference>
<comment type="function">
    <text evidence="12 13">Ethanolamine phosphate transferase involved in glycosylphosphatidylinositol-anchor biosynthesis. Transfers ethanolamine phosphate to the GPI second mannose.</text>
</comment>
<evidence type="ECO:0000256" key="6">
    <source>
        <dbReference type="ARBA" id="ARBA00022679"/>
    </source>
</evidence>
<dbReference type="Pfam" id="PF19316">
    <property type="entry name" value="PIGO_PIGG"/>
    <property type="match status" value="1"/>
</dbReference>
<dbReference type="GO" id="GO:0006506">
    <property type="term" value="P:GPI anchor biosynthetic process"/>
    <property type="evidence" value="ECO:0007669"/>
    <property type="project" value="UniProtKB-UniPathway"/>
</dbReference>
<feature type="transmembrane region" description="Helical" evidence="13">
    <location>
        <begin position="648"/>
        <end position="670"/>
    </location>
</feature>
<dbReference type="Proteomes" id="UP000034291">
    <property type="component" value="Unassembled WGS sequence"/>
</dbReference>
<feature type="transmembrane region" description="Helical" evidence="13">
    <location>
        <begin position="578"/>
        <end position="596"/>
    </location>
</feature>
<dbReference type="InterPro" id="IPR039527">
    <property type="entry name" value="PIGG/GPI7"/>
</dbReference>
<dbReference type="SUPFAM" id="SSF53649">
    <property type="entry name" value="Alkaline phosphatase-like"/>
    <property type="match status" value="1"/>
</dbReference>
<dbReference type="InterPro" id="IPR017850">
    <property type="entry name" value="Alkaline_phosphatase_core_sf"/>
</dbReference>
<evidence type="ECO:0000256" key="8">
    <source>
        <dbReference type="ARBA" id="ARBA00022824"/>
    </source>
</evidence>
<dbReference type="EMBL" id="JZBS01000835">
    <property type="protein sequence ID" value="KKK25071.1"/>
    <property type="molecule type" value="Genomic_DNA"/>
</dbReference>
<feature type="transmembrane region" description="Helical" evidence="13">
    <location>
        <begin position="763"/>
        <end position="783"/>
    </location>
</feature>
<evidence type="ECO:0000256" key="1">
    <source>
        <dbReference type="ARBA" id="ARBA00004477"/>
    </source>
</evidence>
<dbReference type="Gene3D" id="3.40.720.10">
    <property type="entry name" value="Alkaline Phosphatase, subunit A"/>
    <property type="match status" value="1"/>
</dbReference>
<comment type="similarity">
    <text evidence="3 13">Belongs to the PIGG/PIGN/PIGO family. PIGG subfamily.</text>
</comment>
<feature type="transmembrane region" description="Helical" evidence="13">
    <location>
        <begin position="803"/>
        <end position="826"/>
    </location>
</feature>
<evidence type="ECO:0000256" key="11">
    <source>
        <dbReference type="ARBA" id="ARBA00023180"/>
    </source>
</evidence>
<accession>A0A0F8VPG9</accession>
<feature type="transmembrane region" description="Helical" evidence="13">
    <location>
        <begin position="442"/>
        <end position="460"/>
    </location>
</feature>
<comment type="pathway">
    <text evidence="2 13">Glycolipid biosynthesis; glycosylphosphatidylinositol-anchor biosynthesis.</text>
</comment>
<evidence type="ECO:0000313" key="15">
    <source>
        <dbReference type="EMBL" id="KKK25071.1"/>
    </source>
</evidence>
<evidence type="ECO:0000256" key="3">
    <source>
        <dbReference type="ARBA" id="ARBA00005315"/>
    </source>
</evidence>
<evidence type="ECO:0000256" key="7">
    <source>
        <dbReference type="ARBA" id="ARBA00022692"/>
    </source>
</evidence>
<evidence type="ECO:0000256" key="10">
    <source>
        <dbReference type="ARBA" id="ARBA00023136"/>
    </source>
</evidence>
<evidence type="ECO:0000259" key="14">
    <source>
        <dbReference type="Pfam" id="PF19316"/>
    </source>
</evidence>
<dbReference type="CDD" id="cd16024">
    <property type="entry name" value="GPI_EPT_2"/>
    <property type="match status" value="1"/>
</dbReference>
<comment type="subcellular location">
    <subcellularLocation>
        <location evidence="1 13">Endoplasmic reticulum membrane</location>
        <topology evidence="1 13">Multi-pass membrane protein</topology>
    </subcellularLocation>
</comment>
<dbReference type="OrthoDB" id="272139at2759"/>
<evidence type="ECO:0000256" key="4">
    <source>
        <dbReference type="ARBA" id="ARBA00020830"/>
    </source>
</evidence>
<feature type="transmembrane region" description="Helical" evidence="13">
    <location>
        <begin position="732"/>
        <end position="751"/>
    </location>
</feature>
<evidence type="ECO:0000256" key="13">
    <source>
        <dbReference type="RuleBase" id="RU367106"/>
    </source>
</evidence>
<feature type="transmembrane region" description="Helical" evidence="13">
    <location>
        <begin position="603"/>
        <end position="624"/>
    </location>
</feature>
<dbReference type="AlphaFoldDB" id="A0A0F8VPG9"/>
<dbReference type="Pfam" id="PF01663">
    <property type="entry name" value="Phosphodiest"/>
    <property type="match status" value="1"/>
</dbReference>
<evidence type="ECO:0000256" key="9">
    <source>
        <dbReference type="ARBA" id="ARBA00022989"/>
    </source>
</evidence>
<feature type="transmembrane region" description="Helical" evidence="13">
    <location>
        <begin position="7"/>
        <end position="31"/>
    </location>
</feature>
<dbReference type="GO" id="GO:0005789">
    <property type="term" value="C:endoplasmic reticulum membrane"/>
    <property type="evidence" value="ECO:0007669"/>
    <property type="project" value="UniProtKB-SubCell"/>
</dbReference>
<sequence length="859" mass="95306">MAIKPAIWPVLLANILIPISILIFSLGFFPYKPLIPGLATFEEARNAPAPIFNKVVFMVVDALRSDFVYSDKSGFLFTQGLIRSGAAVPFTAYAGSPTVTMPRLKALTTGSVPSFLDVILNIAESDTSSTLAFQDTWLAQIKRRGEKLIMYGDDTWLKLFPGMFSRADGTTSFFVSDFTEVDTNVTRHIPHELLQDDWSALIMHYLGLDHIGHKAGPQSPYMITKQREMDAIVSQVYEAMNQEAHLESTLFVVCGDHGMNDAGNHGGSSVGETSPALLFISPKFQTIEGMRQSPIAAFKDMQYYRVVDQTDITPTLAGLLGLPIPLNSLGVFIPELLDLWHSGSQRIQLLIENSKQLLDTVKEAYPGFSVDRDAMEAGCNSKSQTSVEETRCAWFHAQELLRQFDADNGSASQSEVESSLLHFLKTSQSLMSSAASNYNLKYLSLGIFVSGLAVLFALPASYRVLSGEKHAGLFFALSILSYGALMFASSYVEEEQQFWYWIFTGWAFYLHIRSSRRLTERHSKGRGTYGALATLFPKFSPVILAVSHRILRRWNQTGQKFAADPDISRTFFPNHPGSLWVLVALSYADISLHIIGHTSSSMAWRLLCFGVTTLAFTFKLVFAASESPELISKPVLHNVTVLLNQVPLLLYARLVLGGIMLLVVFSTISARQNKRPTKQRVSPSAVFHEALALFLMTQSRVTNVPLFLILRVQLKALASMDLSPNEVTVTSLFMQYITFFAFGGSNAISSVDLSNAYNGVGNYNIVLVGILTFAGNWAGPIWWVSATKLLRSSQSGDEKRSHFTLLTFSTAATLLSVMAACTALRTHLFIWTVFSPKYLYTISWAIIHHFGVNLLWEIF</sequence>
<protein>
    <recommendedName>
        <fullName evidence="4 13">GPI ethanolamine phosphate transferase 2</fullName>
    </recommendedName>
</protein>
<keyword evidence="9 13" id="KW-1133">Transmembrane helix</keyword>
<feature type="transmembrane region" description="Helical" evidence="13">
    <location>
        <begin position="838"/>
        <end position="856"/>
    </location>
</feature>
<feature type="transmembrane region" description="Helical" evidence="13">
    <location>
        <begin position="527"/>
        <end position="546"/>
    </location>
</feature>
<evidence type="ECO:0000256" key="12">
    <source>
        <dbReference type="ARBA" id="ARBA00056729"/>
    </source>
</evidence>
<dbReference type="InterPro" id="IPR002591">
    <property type="entry name" value="Phosphodiest/P_Trfase"/>
</dbReference>
<keyword evidence="6 13" id="KW-0808">Transferase</keyword>
<proteinExistence type="inferred from homology"/>
<evidence type="ECO:0000313" key="16">
    <source>
        <dbReference type="Proteomes" id="UP000034291"/>
    </source>
</evidence>
<keyword evidence="8 13" id="KW-0256">Endoplasmic reticulum</keyword>
<keyword evidence="5 13" id="KW-0337">GPI-anchor biosynthesis</keyword>
<comment type="caution">
    <text evidence="15">The sequence shown here is derived from an EMBL/GenBank/DDBJ whole genome shotgun (WGS) entry which is preliminary data.</text>
</comment>
<dbReference type="PANTHER" id="PTHR23072">
    <property type="entry name" value="PHOSPHATIDYLINOSITOL GLYCAN-RELATED"/>
    <property type="match status" value="1"/>
</dbReference>
<keyword evidence="11" id="KW-0325">Glycoprotein</keyword>
<dbReference type="InterPro" id="IPR037674">
    <property type="entry name" value="PIG-G_N"/>
</dbReference>
<keyword evidence="10 13" id="KW-0472">Membrane</keyword>
<organism evidence="15 16">
    <name type="scientific">Aspergillus rambellii</name>
    <dbReference type="NCBI Taxonomy" id="308745"/>
    <lineage>
        <taxon>Eukaryota</taxon>
        <taxon>Fungi</taxon>
        <taxon>Dikarya</taxon>
        <taxon>Ascomycota</taxon>
        <taxon>Pezizomycotina</taxon>
        <taxon>Eurotiomycetes</taxon>
        <taxon>Eurotiomycetidae</taxon>
        <taxon>Eurotiales</taxon>
        <taxon>Aspergillaceae</taxon>
        <taxon>Aspergillus</taxon>
        <taxon>Aspergillus subgen. Nidulantes</taxon>
    </lineage>
</organism>
<dbReference type="UniPathway" id="UPA00196"/>
<evidence type="ECO:0000256" key="5">
    <source>
        <dbReference type="ARBA" id="ARBA00022502"/>
    </source>
</evidence>
<name>A0A0F8VPG9_9EURO</name>
<keyword evidence="7 13" id="KW-0812">Transmembrane</keyword>
<dbReference type="FunFam" id="3.40.720.10:FF:000045">
    <property type="entry name" value="GPI ethanolamine phosphate transferase 2"/>
    <property type="match status" value="1"/>
</dbReference>
<dbReference type="STRING" id="308745.A0A0F8VPG9"/>
<feature type="transmembrane region" description="Helical" evidence="13">
    <location>
        <begin position="472"/>
        <end position="492"/>
    </location>
</feature>
<feature type="domain" description="GPI ethanolamine phosphate transferase 2 C-terminal" evidence="14">
    <location>
        <begin position="435"/>
        <end position="857"/>
    </location>
</feature>
<feature type="transmembrane region" description="Helical" evidence="13">
    <location>
        <begin position="498"/>
        <end position="515"/>
    </location>
</feature>
<gene>
    <name evidence="15" type="ORF">ARAM_003137</name>
</gene>
<keyword evidence="16" id="KW-1185">Reference proteome</keyword>
<reference evidence="15 16" key="1">
    <citation type="submission" date="2015-02" db="EMBL/GenBank/DDBJ databases">
        <title>Draft Genome Sequences of Two Closely-Related Aflatoxigenic Aspergillus Species Obtained from the Cote d'Ivoire.</title>
        <authorList>
            <person name="Moore G.G."/>
            <person name="Beltz S.B."/>
            <person name="Mack B.M."/>
        </authorList>
    </citation>
    <scope>NUCLEOTIDE SEQUENCE [LARGE SCALE GENOMIC DNA]</scope>
    <source>
        <strain evidence="15 16">SRRC1468</strain>
    </source>
</reference>
<dbReference type="PANTHER" id="PTHR23072:SF0">
    <property type="entry name" value="GPI ETHANOLAMINE PHOSPHATE TRANSFERASE 2"/>
    <property type="match status" value="1"/>
</dbReference>
<evidence type="ECO:0000256" key="2">
    <source>
        <dbReference type="ARBA" id="ARBA00004687"/>
    </source>
</evidence>
<dbReference type="GO" id="GO:0051267">
    <property type="term" value="F:CP2 mannose-ethanolamine phosphotransferase activity"/>
    <property type="evidence" value="ECO:0007669"/>
    <property type="project" value="TreeGrafter"/>
</dbReference>
<feature type="transmembrane region" description="Helical" evidence="13">
    <location>
        <begin position="691"/>
        <end position="712"/>
    </location>
</feature>